<feature type="transmembrane region" description="Helical" evidence="1">
    <location>
        <begin position="12"/>
        <end position="36"/>
    </location>
</feature>
<dbReference type="Gene3D" id="3.40.50.1820">
    <property type="entry name" value="alpha/beta hydrolase"/>
    <property type="match status" value="1"/>
</dbReference>
<organism evidence="3 4">
    <name type="scientific">Proteiniclasticum ruminis</name>
    <dbReference type="NCBI Taxonomy" id="398199"/>
    <lineage>
        <taxon>Bacteria</taxon>
        <taxon>Bacillati</taxon>
        <taxon>Bacillota</taxon>
        <taxon>Clostridia</taxon>
        <taxon>Eubacteriales</taxon>
        <taxon>Clostridiaceae</taxon>
        <taxon>Proteiniclasticum</taxon>
    </lineage>
</organism>
<dbReference type="Pfam" id="PF12146">
    <property type="entry name" value="Hydrolase_4"/>
    <property type="match status" value="1"/>
</dbReference>
<dbReference type="InterPro" id="IPR022742">
    <property type="entry name" value="Hydrolase_4"/>
</dbReference>
<keyword evidence="1" id="KW-0812">Transmembrane</keyword>
<name>A0A1I5E332_9CLOT</name>
<accession>A0A1I5E332</accession>
<dbReference type="EMBL" id="FOVK01000013">
    <property type="protein sequence ID" value="SFO05571.1"/>
    <property type="molecule type" value="Genomic_DNA"/>
</dbReference>
<dbReference type="PANTHER" id="PTHR12277">
    <property type="entry name" value="ALPHA/BETA HYDROLASE DOMAIN-CONTAINING PROTEIN"/>
    <property type="match status" value="1"/>
</dbReference>
<gene>
    <name evidence="3" type="ORF">SAMN04488695_1135</name>
</gene>
<dbReference type="GO" id="GO:0016787">
    <property type="term" value="F:hydrolase activity"/>
    <property type="evidence" value="ECO:0007669"/>
    <property type="project" value="UniProtKB-KW"/>
</dbReference>
<dbReference type="SUPFAM" id="SSF53474">
    <property type="entry name" value="alpha/beta-Hydrolases"/>
    <property type="match status" value="1"/>
</dbReference>
<dbReference type="RefSeq" id="WP_074912731.1">
    <property type="nucleotide sequence ID" value="NZ_FOVK01000013.1"/>
</dbReference>
<evidence type="ECO:0000313" key="4">
    <source>
        <dbReference type="Proteomes" id="UP000181899"/>
    </source>
</evidence>
<keyword evidence="1" id="KW-1133">Transmembrane helix</keyword>
<keyword evidence="3" id="KW-0378">Hydrolase</keyword>
<sequence length="359" mass="40692">MKKINKTTKRRIIGRSIAAFLVIYSMISMIAGIVIYNGQFPRYERHDMDVSAGLRYEDLEEAYPRKLVSFKSGENLLQGYVYGKEDAKALVVVVHGLGGGADSYLPQITYFVDQGWQVFSYDATGSFDSEGKTTKGFPQALLDLNSALSYLKTQSDTKDKPVLLFGHSWGGYAAATILHYEHDIAAVVSVSGANSSMEMIMEQGEKIMGSFIKLQYPYLWLYERILFGKAASFSAEDALRHTEVPTFIVHGKEDEMVGYHQSSIISKIRTLDHPYVTTLTIDEPGRSGHMDLFRSKASMDYISEVNEKYREIYDTYDSNIPYDVKKEFYAKIDRALAQDLNLSLMEEINSFYLKSLKDR</sequence>
<keyword evidence="1" id="KW-0472">Membrane</keyword>
<reference evidence="3 4" key="1">
    <citation type="submission" date="2016-10" db="EMBL/GenBank/DDBJ databases">
        <authorList>
            <person name="de Groot N.N."/>
        </authorList>
    </citation>
    <scope>NUCLEOTIDE SEQUENCE [LARGE SCALE GENOMIC DNA]</scope>
    <source>
        <strain evidence="3 4">ML2</strain>
    </source>
</reference>
<protein>
    <submittedName>
        <fullName evidence="3">Alpha/beta hydrolase family protein</fullName>
    </submittedName>
</protein>
<dbReference type="InterPro" id="IPR029058">
    <property type="entry name" value="AB_hydrolase_fold"/>
</dbReference>
<proteinExistence type="predicted"/>
<keyword evidence="4" id="KW-1185">Reference proteome</keyword>
<evidence type="ECO:0000313" key="3">
    <source>
        <dbReference type="EMBL" id="SFO05571.1"/>
    </source>
</evidence>
<dbReference type="Proteomes" id="UP000181899">
    <property type="component" value="Unassembled WGS sequence"/>
</dbReference>
<evidence type="ECO:0000256" key="1">
    <source>
        <dbReference type="SAM" id="Phobius"/>
    </source>
</evidence>
<feature type="domain" description="Serine aminopeptidase S33" evidence="2">
    <location>
        <begin position="86"/>
        <end position="223"/>
    </location>
</feature>
<dbReference type="PANTHER" id="PTHR12277:SF81">
    <property type="entry name" value="PROTEIN ABHD13"/>
    <property type="match status" value="1"/>
</dbReference>
<dbReference type="AlphaFoldDB" id="A0A1I5E332"/>
<dbReference type="OrthoDB" id="9806902at2"/>
<evidence type="ECO:0000259" key="2">
    <source>
        <dbReference type="Pfam" id="PF12146"/>
    </source>
</evidence>